<comment type="caution">
    <text evidence="4">The sequence shown here is derived from an EMBL/GenBank/DDBJ whole genome shotgun (WGS) entry which is preliminary data.</text>
</comment>
<evidence type="ECO:0000313" key="4">
    <source>
        <dbReference type="EMBL" id="PMN92408.1"/>
    </source>
</evidence>
<dbReference type="EMBL" id="MDAL01000018">
    <property type="protein sequence ID" value="PMN92408.1"/>
    <property type="molecule type" value="Genomic_DNA"/>
</dbReference>
<gene>
    <name evidence="4" type="ORF">BCT23_15600</name>
</gene>
<dbReference type="InterPro" id="IPR052158">
    <property type="entry name" value="INH-QAR"/>
</dbReference>
<evidence type="ECO:0000256" key="1">
    <source>
        <dbReference type="ARBA" id="ARBA00023015"/>
    </source>
</evidence>
<dbReference type="GO" id="GO:0043565">
    <property type="term" value="F:sequence-specific DNA binding"/>
    <property type="evidence" value="ECO:0007669"/>
    <property type="project" value="InterPro"/>
</dbReference>
<evidence type="ECO:0000313" key="5">
    <source>
        <dbReference type="Proteomes" id="UP000235387"/>
    </source>
</evidence>
<name>A0A2N7LBC7_9GAMM</name>
<dbReference type="SMART" id="SM00342">
    <property type="entry name" value="HTH_ARAC"/>
    <property type="match status" value="1"/>
</dbReference>
<sequence length="336" mass="36995">MENRTLVLPNSHKTPLNVAVLAFEGMSPFHLTVPCIVFGDLSSHFTLKVCAESQDLLSTTAGFQLAASHGLDAFDSADIIIIPSWHMSYQPPSQALIAALQHAEKRGALVVGLCLGSYVLAAAGLLNQKQATTHWAFFDDFSSLFPDIQLETDMLYVECDNVITSAGTAAGMDCCLQIVRRILGSTEANHLARLLVVPPQRQGGQSQYVSVPMPERGTDLRLSQLLDDVLVTLNLPHTIDELAEKNMMSRRTFTRRFQAVTGKSFGKWLLAARLSHCQQLLESSTLSVEQIADACGFNNTVTLRHHFKKSFGISPSAWRKLFETPLSNNELRQKQG</sequence>
<accession>A0A2N7LBC7</accession>
<reference evidence="5" key="1">
    <citation type="submission" date="2016-07" db="EMBL/GenBank/DDBJ databases">
        <title>Nontailed viruses are major unrecognized killers of bacteria in the ocean.</title>
        <authorList>
            <person name="Kauffman K."/>
            <person name="Hussain F."/>
            <person name="Yang J."/>
            <person name="Arevalo P."/>
            <person name="Brown J."/>
            <person name="Cutler M."/>
            <person name="Kelly L."/>
            <person name="Polz M.F."/>
        </authorList>
    </citation>
    <scope>NUCLEOTIDE SEQUENCE [LARGE SCALE GENOMIC DNA]</scope>
    <source>
        <strain evidence="5">10N.261.45.A10</strain>
    </source>
</reference>
<dbReference type="InterPro" id="IPR029062">
    <property type="entry name" value="Class_I_gatase-like"/>
</dbReference>
<proteinExistence type="predicted"/>
<evidence type="ECO:0000259" key="3">
    <source>
        <dbReference type="PROSITE" id="PS01124"/>
    </source>
</evidence>
<feature type="domain" description="HTH araC/xylS-type" evidence="3">
    <location>
        <begin position="223"/>
        <end position="321"/>
    </location>
</feature>
<dbReference type="Pfam" id="PF01965">
    <property type="entry name" value="DJ-1_PfpI"/>
    <property type="match status" value="1"/>
</dbReference>
<evidence type="ECO:0000256" key="2">
    <source>
        <dbReference type="ARBA" id="ARBA00023163"/>
    </source>
</evidence>
<dbReference type="AlphaFoldDB" id="A0A2N7LBC7"/>
<dbReference type="Pfam" id="PF12833">
    <property type="entry name" value="HTH_18"/>
    <property type="match status" value="1"/>
</dbReference>
<dbReference type="InterPro" id="IPR002818">
    <property type="entry name" value="DJ-1/PfpI"/>
</dbReference>
<keyword evidence="1" id="KW-0805">Transcription regulation</keyword>
<organism evidence="4 5">
    <name type="scientific">Enterovibrio norvegicus</name>
    <dbReference type="NCBI Taxonomy" id="188144"/>
    <lineage>
        <taxon>Bacteria</taxon>
        <taxon>Pseudomonadati</taxon>
        <taxon>Pseudomonadota</taxon>
        <taxon>Gammaproteobacteria</taxon>
        <taxon>Vibrionales</taxon>
        <taxon>Vibrionaceae</taxon>
        <taxon>Enterovibrio</taxon>
    </lineage>
</organism>
<dbReference type="Proteomes" id="UP000235387">
    <property type="component" value="Unassembled WGS sequence"/>
</dbReference>
<dbReference type="PANTHER" id="PTHR43130:SF3">
    <property type="entry name" value="HTH-TYPE TRANSCRIPTIONAL REGULATOR RV1931C"/>
    <property type="match status" value="1"/>
</dbReference>
<dbReference type="PROSITE" id="PS01124">
    <property type="entry name" value="HTH_ARAC_FAMILY_2"/>
    <property type="match status" value="1"/>
</dbReference>
<dbReference type="GO" id="GO:0003700">
    <property type="term" value="F:DNA-binding transcription factor activity"/>
    <property type="evidence" value="ECO:0007669"/>
    <property type="project" value="InterPro"/>
</dbReference>
<dbReference type="Gene3D" id="1.10.10.60">
    <property type="entry name" value="Homeodomain-like"/>
    <property type="match status" value="2"/>
</dbReference>
<dbReference type="SUPFAM" id="SSF52317">
    <property type="entry name" value="Class I glutamine amidotransferase-like"/>
    <property type="match status" value="1"/>
</dbReference>
<dbReference type="InterPro" id="IPR009057">
    <property type="entry name" value="Homeodomain-like_sf"/>
</dbReference>
<dbReference type="Gene3D" id="3.40.50.880">
    <property type="match status" value="1"/>
</dbReference>
<protein>
    <submittedName>
        <fullName evidence="4">AraC family transcriptional regulator</fullName>
    </submittedName>
</protein>
<dbReference type="PANTHER" id="PTHR43130">
    <property type="entry name" value="ARAC-FAMILY TRANSCRIPTIONAL REGULATOR"/>
    <property type="match status" value="1"/>
</dbReference>
<dbReference type="SUPFAM" id="SSF46689">
    <property type="entry name" value="Homeodomain-like"/>
    <property type="match status" value="2"/>
</dbReference>
<dbReference type="CDD" id="cd03137">
    <property type="entry name" value="GATase1_AraC_1"/>
    <property type="match status" value="1"/>
</dbReference>
<keyword evidence="2" id="KW-0804">Transcription</keyword>
<dbReference type="InterPro" id="IPR018060">
    <property type="entry name" value="HTH_AraC"/>
</dbReference>